<dbReference type="SUPFAM" id="SSF50249">
    <property type="entry name" value="Nucleic acid-binding proteins"/>
    <property type="match status" value="1"/>
</dbReference>
<dbReference type="OrthoDB" id="10256606at2759"/>
<evidence type="ECO:0000256" key="1">
    <source>
        <dbReference type="ARBA" id="ARBA00004123"/>
    </source>
</evidence>
<dbReference type="InterPro" id="IPR013238">
    <property type="entry name" value="RNA_pol_III_Rbc25"/>
</dbReference>
<dbReference type="GO" id="GO:0003899">
    <property type="term" value="F:DNA-directed RNA polymerase activity"/>
    <property type="evidence" value="ECO:0007669"/>
    <property type="project" value="InterPro"/>
</dbReference>
<dbReference type="GO" id="GO:0005666">
    <property type="term" value="C:RNA polymerase III complex"/>
    <property type="evidence" value="ECO:0007669"/>
    <property type="project" value="TreeGrafter"/>
</dbReference>
<dbReference type="InterPro" id="IPR005576">
    <property type="entry name" value="Rpb7-like_N"/>
</dbReference>
<feature type="domain" description="RNA polymerase Rpb7-like N-terminal" evidence="7">
    <location>
        <begin position="9"/>
        <end position="64"/>
    </location>
</feature>
<dbReference type="PANTHER" id="PTHR12709:SF1">
    <property type="entry name" value="DNA-DIRECTED RNA POLYMERASE III SUBUNIT RPC8"/>
    <property type="match status" value="1"/>
</dbReference>
<keyword evidence="10" id="KW-1185">Reference proteome</keyword>
<dbReference type="InterPro" id="IPR036898">
    <property type="entry name" value="RNA_pol_Rpb7-like_N_sf"/>
</dbReference>
<dbReference type="OMA" id="LGPTLWW"/>
<dbReference type="Gene3D" id="2.40.50.140">
    <property type="entry name" value="Nucleic acid-binding proteins"/>
    <property type="match status" value="1"/>
</dbReference>
<comment type="caution">
    <text evidence="9">The sequence shown here is derived from an EMBL/GenBank/DDBJ whole genome shotgun (WGS) entry which is preliminary data.</text>
</comment>
<name>A0A642UQ72_DIURU</name>
<evidence type="ECO:0000256" key="5">
    <source>
        <dbReference type="ARBA" id="ARBA00023242"/>
    </source>
</evidence>
<dbReference type="EMBL" id="SWFT01000067">
    <property type="protein sequence ID" value="KAA8903503.1"/>
    <property type="molecule type" value="Genomic_DNA"/>
</dbReference>
<dbReference type="Pfam" id="PF03876">
    <property type="entry name" value="SHS2_Rpb7-N"/>
    <property type="match status" value="1"/>
</dbReference>
<dbReference type="GO" id="GO:0006384">
    <property type="term" value="P:transcription initiation at RNA polymerase III promoter"/>
    <property type="evidence" value="ECO:0007669"/>
    <property type="project" value="TreeGrafter"/>
</dbReference>
<keyword evidence="3 6" id="KW-0240">DNA-directed RNA polymerase</keyword>
<evidence type="ECO:0000256" key="6">
    <source>
        <dbReference type="RuleBase" id="RU369086"/>
    </source>
</evidence>
<evidence type="ECO:0000259" key="7">
    <source>
        <dbReference type="Pfam" id="PF03876"/>
    </source>
</evidence>
<dbReference type="GeneID" id="54781040"/>
<comment type="similarity">
    <text evidence="2">Belongs to the eukaryotic RPB7/RPC8 RNA polymerase subunit family.</text>
</comment>
<organism evidence="9 10">
    <name type="scientific">Diutina rugosa</name>
    <name type="common">Yeast</name>
    <name type="synonym">Candida rugosa</name>
    <dbReference type="NCBI Taxonomy" id="5481"/>
    <lineage>
        <taxon>Eukaryota</taxon>
        <taxon>Fungi</taxon>
        <taxon>Dikarya</taxon>
        <taxon>Ascomycota</taxon>
        <taxon>Saccharomycotina</taxon>
        <taxon>Pichiomycetes</taxon>
        <taxon>Debaryomycetaceae</taxon>
        <taxon>Diutina</taxon>
    </lineage>
</organism>
<evidence type="ECO:0000256" key="3">
    <source>
        <dbReference type="ARBA" id="ARBA00022478"/>
    </source>
</evidence>
<dbReference type="Pfam" id="PF08292">
    <property type="entry name" value="RNA_pol_Rbc25"/>
    <property type="match status" value="1"/>
</dbReference>
<accession>A0A642UQ72</accession>
<protein>
    <recommendedName>
        <fullName evidence="6">DNA-directed RNA polymerase subunit</fullName>
    </recommendedName>
</protein>
<dbReference type="InterPro" id="IPR045113">
    <property type="entry name" value="Rpb7-like"/>
</dbReference>
<dbReference type="Proteomes" id="UP000449547">
    <property type="component" value="Unassembled WGS sequence"/>
</dbReference>
<dbReference type="CDD" id="cd04330">
    <property type="entry name" value="RNAP_III_Rpc25_N"/>
    <property type="match status" value="1"/>
</dbReference>
<sequence>MYILSRIQDLIRIPPSAFNTPIQHAITDELHKKYSNKVINGLGLAISVWDLLKIEDGMLKTGDGGSYVDVEFRLVVFKPFVNEILQGWVAGCTEAGIKLRLDFFDDIWVPKEYLFEGCTYKSEDNVWVWRPDADDPESELFFDINEKVRFRIEEEMFVNTKPKSGYETEEEIAKKPAAYWLKASMQLEGMGCTSWWD</sequence>
<comment type="subcellular location">
    <subcellularLocation>
        <location evidence="1 6">Nucleus</location>
    </subcellularLocation>
</comment>
<dbReference type="Gene3D" id="3.30.1490.120">
    <property type="entry name" value="RNA polymerase Rpb7-like, N-terminal domain"/>
    <property type="match status" value="1"/>
</dbReference>
<dbReference type="SUPFAM" id="SSF88798">
    <property type="entry name" value="N-terminal, heterodimerisation domain of RBP7 (RpoE)"/>
    <property type="match status" value="1"/>
</dbReference>
<evidence type="ECO:0000259" key="8">
    <source>
        <dbReference type="Pfam" id="PF08292"/>
    </source>
</evidence>
<proteinExistence type="inferred from homology"/>
<evidence type="ECO:0000313" key="10">
    <source>
        <dbReference type="Proteomes" id="UP000449547"/>
    </source>
</evidence>
<dbReference type="NCBIfam" id="TIGR00448">
    <property type="entry name" value="rpoE"/>
    <property type="match status" value="1"/>
</dbReference>
<dbReference type="GO" id="GO:0003677">
    <property type="term" value="F:DNA binding"/>
    <property type="evidence" value="ECO:0007669"/>
    <property type="project" value="InterPro"/>
</dbReference>
<feature type="domain" description="RNA polymerase III subunit Rpc25" evidence="8">
    <location>
        <begin position="83"/>
        <end position="196"/>
    </location>
</feature>
<keyword evidence="5 6" id="KW-0539">Nucleus</keyword>
<dbReference type="AlphaFoldDB" id="A0A642UQ72"/>
<comment type="function">
    <text evidence="6">DNA-dependent RNA polymerase which catalyzes the transcription of DNA into RNA using the four ribonucleoside triphosphates as substrates.</text>
</comment>
<dbReference type="PANTHER" id="PTHR12709">
    <property type="entry name" value="DNA-DIRECTED RNA POLYMERASE II, III"/>
    <property type="match status" value="1"/>
</dbReference>
<dbReference type="InterPro" id="IPR012340">
    <property type="entry name" value="NA-bd_OB-fold"/>
</dbReference>
<gene>
    <name evidence="9" type="ORF">DIURU_002389</name>
</gene>
<reference evidence="9 10" key="1">
    <citation type="submission" date="2019-07" db="EMBL/GenBank/DDBJ databases">
        <title>Genome assembly of two rare yeast pathogens: Diutina rugosa and Trichomonascus ciferrii.</title>
        <authorList>
            <person name="Mixao V."/>
            <person name="Saus E."/>
            <person name="Hansen A."/>
            <person name="Lass-Flor C."/>
            <person name="Gabaldon T."/>
        </authorList>
    </citation>
    <scope>NUCLEOTIDE SEQUENCE [LARGE SCALE GENOMIC DNA]</scope>
    <source>
        <strain evidence="9 10">CBS 613</strain>
    </source>
</reference>
<evidence type="ECO:0000256" key="2">
    <source>
        <dbReference type="ARBA" id="ARBA00009307"/>
    </source>
</evidence>
<dbReference type="InterPro" id="IPR004519">
    <property type="entry name" value="RNAP_E/RPC8"/>
</dbReference>
<evidence type="ECO:0000313" key="9">
    <source>
        <dbReference type="EMBL" id="KAA8903503.1"/>
    </source>
</evidence>
<keyword evidence="4 6" id="KW-0804">Transcription</keyword>
<dbReference type="FunFam" id="2.40.50.140:FF:000221">
    <property type="entry name" value="DNA-directed RNA polymerase III subunit"/>
    <property type="match status" value="1"/>
</dbReference>
<evidence type="ECO:0000256" key="4">
    <source>
        <dbReference type="ARBA" id="ARBA00023163"/>
    </source>
</evidence>
<dbReference type="VEuPathDB" id="FungiDB:DIURU_002389"/>
<dbReference type="RefSeq" id="XP_034012805.1">
    <property type="nucleotide sequence ID" value="XM_034155034.1"/>
</dbReference>